<evidence type="ECO:0000313" key="2">
    <source>
        <dbReference type="EMBL" id="KRM50229.1"/>
    </source>
</evidence>
<dbReference type="InterPro" id="IPR004919">
    <property type="entry name" value="GmrSD_N"/>
</dbReference>
<evidence type="ECO:0000259" key="1">
    <source>
        <dbReference type="Pfam" id="PF03235"/>
    </source>
</evidence>
<sequence length="164" mass="19017">MGELFKDNNFTVPMYQRNYDWESDQIVDFWDDLVDLVEGNRNSHFFGQIVTFKNEDGRQEIIDGQQRLTTSLIFMAVIKDIATKMYQDNFAKDTSLSDLDRGDKLRDIRNAVRKLIRGENEGDDASLIVEQRSTNNGELEKYFYALTHKSAEALDSSRVCLETK</sequence>
<gene>
    <name evidence="2" type="ORF">FC95_GL002071</name>
</gene>
<name>A0A8E1RJD7_LENKE</name>
<evidence type="ECO:0000313" key="3">
    <source>
        <dbReference type="Proteomes" id="UP000051164"/>
    </source>
</evidence>
<feature type="domain" description="GmrSD restriction endonucleases N-terminal" evidence="1">
    <location>
        <begin position="2"/>
        <end position="130"/>
    </location>
</feature>
<dbReference type="PANTHER" id="PTHR35149:SF2">
    <property type="entry name" value="DUF262 DOMAIN-CONTAINING PROTEIN"/>
    <property type="match status" value="1"/>
</dbReference>
<dbReference type="PANTHER" id="PTHR35149">
    <property type="entry name" value="SLL5132 PROTEIN"/>
    <property type="match status" value="1"/>
</dbReference>
<dbReference type="Proteomes" id="UP000051164">
    <property type="component" value="Unassembled WGS sequence"/>
</dbReference>
<protein>
    <recommendedName>
        <fullName evidence="1">GmrSD restriction endonucleases N-terminal domain-containing protein</fullName>
    </recommendedName>
</protein>
<accession>A0A8E1RJD7</accession>
<dbReference type="Pfam" id="PF03235">
    <property type="entry name" value="GmrSD_N"/>
    <property type="match status" value="1"/>
</dbReference>
<comment type="caution">
    <text evidence="2">The sequence shown here is derived from an EMBL/GenBank/DDBJ whole genome shotgun (WGS) entry which is preliminary data.</text>
</comment>
<organism evidence="2 3">
    <name type="scientific">Lentilactobacillus kefiri DSM 20587 = JCM 5818</name>
    <dbReference type="NCBI Taxonomy" id="1423764"/>
    <lineage>
        <taxon>Bacteria</taxon>
        <taxon>Bacillati</taxon>
        <taxon>Bacillota</taxon>
        <taxon>Bacilli</taxon>
        <taxon>Lactobacillales</taxon>
        <taxon>Lactobacillaceae</taxon>
        <taxon>Lentilactobacillus</taxon>
    </lineage>
</organism>
<dbReference type="EMBL" id="AYYV01000073">
    <property type="protein sequence ID" value="KRM50229.1"/>
    <property type="molecule type" value="Genomic_DNA"/>
</dbReference>
<dbReference type="AlphaFoldDB" id="A0A8E1RJD7"/>
<reference evidence="2 3" key="1">
    <citation type="journal article" date="2015" name="Genome Announc.">
        <title>Expanding the biotechnology potential of lactobacilli through comparative genomics of 213 strains and associated genera.</title>
        <authorList>
            <person name="Sun Z."/>
            <person name="Harris H.M."/>
            <person name="McCann A."/>
            <person name="Guo C."/>
            <person name="Argimon S."/>
            <person name="Zhang W."/>
            <person name="Yang X."/>
            <person name="Jeffery I.B."/>
            <person name="Cooney J.C."/>
            <person name="Kagawa T.F."/>
            <person name="Liu W."/>
            <person name="Song Y."/>
            <person name="Salvetti E."/>
            <person name="Wrobel A."/>
            <person name="Rasinkangas P."/>
            <person name="Parkhill J."/>
            <person name="Rea M.C."/>
            <person name="O'Sullivan O."/>
            <person name="Ritari J."/>
            <person name="Douillard F.P."/>
            <person name="Paul Ross R."/>
            <person name="Yang R."/>
            <person name="Briner A.E."/>
            <person name="Felis G.E."/>
            <person name="de Vos W.M."/>
            <person name="Barrangou R."/>
            <person name="Klaenhammer T.R."/>
            <person name="Caufield P.W."/>
            <person name="Cui Y."/>
            <person name="Zhang H."/>
            <person name="O'Toole P.W."/>
        </authorList>
    </citation>
    <scope>NUCLEOTIDE SEQUENCE [LARGE SCALE GENOMIC DNA]</scope>
    <source>
        <strain evidence="2 3">DSM 20587</strain>
    </source>
</reference>
<proteinExistence type="predicted"/>